<organism evidence="1 2">
    <name type="scientific">Trichonephila clavata</name>
    <name type="common">Joro spider</name>
    <name type="synonym">Nephila clavata</name>
    <dbReference type="NCBI Taxonomy" id="2740835"/>
    <lineage>
        <taxon>Eukaryota</taxon>
        <taxon>Metazoa</taxon>
        <taxon>Ecdysozoa</taxon>
        <taxon>Arthropoda</taxon>
        <taxon>Chelicerata</taxon>
        <taxon>Arachnida</taxon>
        <taxon>Araneae</taxon>
        <taxon>Araneomorphae</taxon>
        <taxon>Entelegynae</taxon>
        <taxon>Araneoidea</taxon>
        <taxon>Nephilidae</taxon>
        <taxon>Trichonephila</taxon>
    </lineage>
</organism>
<dbReference type="AlphaFoldDB" id="A0A8X6JY55"/>
<dbReference type="OrthoDB" id="10313634at2759"/>
<name>A0A8X6JY55_TRICU</name>
<evidence type="ECO:0000313" key="2">
    <source>
        <dbReference type="Proteomes" id="UP000887116"/>
    </source>
</evidence>
<comment type="caution">
    <text evidence="1">The sequence shown here is derived from an EMBL/GenBank/DDBJ whole genome shotgun (WGS) entry which is preliminary data.</text>
</comment>
<accession>A0A8X6JY55</accession>
<sequence>MLRESERGVAGSSFASLNKNWSSEYQMVLRPAFEKQERKNSSMKKGKFPIRERGAIPSLARNSGFGPSCSYSVRSLVCHK</sequence>
<evidence type="ECO:0000313" key="1">
    <source>
        <dbReference type="EMBL" id="GFR22176.1"/>
    </source>
</evidence>
<reference evidence="1" key="1">
    <citation type="submission" date="2020-07" db="EMBL/GenBank/DDBJ databases">
        <title>Multicomponent nature underlies the extraordinary mechanical properties of spider dragline silk.</title>
        <authorList>
            <person name="Kono N."/>
            <person name="Nakamura H."/>
            <person name="Mori M."/>
            <person name="Yoshida Y."/>
            <person name="Ohtoshi R."/>
            <person name="Malay A.D."/>
            <person name="Moran D.A.P."/>
            <person name="Tomita M."/>
            <person name="Numata K."/>
            <person name="Arakawa K."/>
        </authorList>
    </citation>
    <scope>NUCLEOTIDE SEQUENCE</scope>
</reference>
<dbReference type="EMBL" id="BMAO01028123">
    <property type="protein sequence ID" value="GFR22176.1"/>
    <property type="molecule type" value="Genomic_DNA"/>
</dbReference>
<proteinExistence type="predicted"/>
<gene>
    <name evidence="1" type="ORF">TNCT_604631</name>
</gene>
<dbReference type="Proteomes" id="UP000887116">
    <property type="component" value="Unassembled WGS sequence"/>
</dbReference>
<protein>
    <submittedName>
        <fullName evidence="1">Uncharacterized protein</fullName>
    </submittedName>
</protein>
<keyword evidence="2" id="KW-1185">Reference proteome</keyword>